<reference evidence="1 2" key="1">
    <citation type="journal article" date="2013" name="Genome Announc.">
        <title>Complete Genome Sequence of the Carbazole Degrader Pseudomonas resinovorans Strain CA10 (NBRC 106553).</title>
        <authorList>
            <person name="Shintani M."/>
            <person name="Hosoyama A."/>
            <person name="Ohji S."/>
            <person name="Tsuchikane K."/>
            <person name="Takarada H."/>
            <person name="Yamazoe A."/>
            <person name="Fujita N."/>
            <person name="Nojiri H."/>
        </authorList>
    </citation>
    <scope>NUCLEOTIDE SEQUENCE [LARGE SCALE GENOMIC DNA]</scope>
    <source>
        <strain evidence="1 2">NBRC 106553</strain>
    </source>
</reference>
<dbReference type="OrthoDB" id="7064118at2"/>
<gene>
    <name evidence="1" type="ORF">PCA10_43940</name>
</gene>
<proteinExistence type="predicted"/>
<dbReference type="PATRIC" id="fig|1245471.3.peg.4446"/>
<accession>S6AZ10</accession>
<dbReference type="EMBL" id="AP013068">
    <property type="protein sequence ID" value="BAN50126.1"/>
    <property type="molecule type" value="Genomic_DNA"/>
</dbReference>
<dbReference type="STRING" id="1245471.PCA10_43940"/>
<evidence type="ECO:0000313" key="2">
    <source>
        <dbReference type="Proteomes" id="UP000015503"/>
    </source>
</evidence>
<dbReference type="KEGG" id="pre:PCA10_43940"/>
<name>S6AZ10_METRE</name>
<sequence>MTIKAVLTGDLIHSQSSNDTLAYIDSLQAVLNRLEAPFGFKAETFRGDGFQLVPERTADAVRCAVLLRAGLIASSPSKERWDARIAVGIGAVESQRGFGEAFVLSGQGLDGMKKNSLAVFCSDSQLQERLGLVTEFVGAILDGWTAVEAQTYYLQALEGRDQQGTAQLLGKSRVTVNKALQRANARLVDRYLERACEWIMELLHE</sequence>
<keyword evidence="2" id="KW-1185">Reference proteome</keyword>
<organism evidence="1 2">
    <name type="scientific">Metapseudomonas resinovorans NBRC 106553</name>
    <dbReference type="NCBI Taxonomy" id="1245471"/>
    <lineage>
        <taxon>Bacteria</taxon>
        <taxon>Pseudomonadati</taxon>
        <taxon>Pseudomonadota</taxon>
        <taxon>Gammaproteobacteria</taxon>
        <taxon>Pseudomonadales</taxon>
        <taxon>Pseudomonadaceae</taxon>
        <taxon>Metapseudomonas</taxon>
    </lineage>
</organism>
<dbReference type="HOGENOM" id="CLU_085936_1_0_6"/>
<dbReference type="Proteomes" id="UP000015503">
    <property type="component" value="Chromosome"/>
</dbReference>
<dbReference type="AlphaFoldDB" id="S6AZ10"/>
<dbReference type="eggNOG" id="COG2114">
    <property type="taxonomic scope" value="Bacteria"/>
</dbReference>
<dbReference type="RefSeq" id="WP_016494258.1">
    <property type="nucleotide sequence ID" value="NC_021499.1"/>
</dbReference>
<evidence type="ECO:0000313" key="1">
    <source>
        <dbReference type="EMBL" id="BAN50126.1"/>
    </source>
</evidence>
<protein>
    <submittedName>
        <fullName evidence="1">Uncharacterized protein</fullName>
    </submittedName>
</protein>